<feature type="region of interest" description="Disordered" evidence="1">
    <location>
        <begin position="214"/>
        <end position="246"/>
    </location>
</feature>
<keyword evidence="2" id="KW-0812">Transmembrane</keyword>
<dbReference type="AlphaFoldDB" id="A0A1A8WQ05"/>
<dbReference type="Proteomes" id="UP000078546">
    <property type="component" value="Unassembled WGS sequence"/>
</dbReference>
<reference evidence="3" key="2">
    <citation type="submission" date="2016-05" db="EMBL/GenBank/DDBJ databases">
        <authorList>
            <person name="Lavstsen T."/>
            <person name="Jespersen J.S."/>
        </authorList>
    </citation>
    <scope>NUCLEOTIDE SEQUENCE [LARGE SCALE GENOMIC DNA]</scope>
</reference>
<feature type="transmembrane region" description="Helical" evidence="2">
    <location>
        <begin position="255"/>
        <end position="277"/>
    </location>
</feature>
<dbReference type="InterPro" id="IPR008780">
    <property type="entry name" value="Plasmodium_Vir"/>
</dbReference>
<sequence length="329" mass="38565">MTGNNENAIYDTFEEYISYKDALDRIKGNIASQDIEALSNNSLFIYNENKKDIIMDCLRMRDYIIRFYSQNNNSCVYINYWLNKLVRTVYRKNTSIFDIFRYYMNQESKLKPDNPCTHKINYMDEYTYQNIQQLYFMYDQYKHFKNNGKAGCHRAVKCAETYNKIVGDCHKLGKGENCKVLENFKTDFENNEIISKEQCSQKIPKLVIPANSFIPPQVSSDRKDSEEQATSSDALQKGELETHSTPHSYTPLGSLIPILVFSALIGIMILTLILYKFTPFGNVLRSRTIKNERTLNILEEKCYELPEHNSEENQRNLEFEIYNLAYYSS</sequence>
<name>A0A1A8WQ05_PLAOA</name>
<evidence type="ECO:0000313" key="5">
    <source>
        <dbReference type="Proteomes" id="UP000078546"/>
    </source>
</evidence>
<keyword evidence="2" id="KW-1133">Transmembrane helix</keyword>
<dbReference type="Pfam" id="PF05795">
    <property type="entry name" value="Plasmodium_Vir"/>
    <property type="match status" value="1"/>
</dbReference>
<protein>
    <submittedName>
        <fullName evidence="3">PIR Superfamily Protein</fullName>
    </submittedName>
</protein>
<evidence type="ECO:0000313" key="6">
    <source>
        <dbReference type="Proteomes" id="UP000078560"/>
    </source>
</evidence>
<evidence type="ECO:0000256" key="2">
    <source>
        <dbReference type="SAM" id="Phobius"/>
    </source>
</evidence>
<keyword evidence="2" id="KW-0472">Membrane</keyword>
<evidence type="ECO:0000313" key="3">
    <source>
        <dbReference type="EMBL" id="SBS94979.1"/>
    </source>
</evidence>
<evidence type="ECO:0000256" key="1">
    <source>
        <dbReference type="SAM" id="MobiDB-lite"/>
    </source>
</evidence>
<proteinExistence type="predicted"/>
<evidence type="ECO:0000313" key="4">
    <source>
        <dbReference type="EMBL" id="SBS99999.1"/>
    </source>
</evidence>
<gene>
    <name evidence="4" type="ORF">POVCU1_056720</name>
    <name evidence="3" type="ORF">POVCU2_0092270</name>
</gene>
<dbReference type="EMBL" id="FLQU01001922">
    <property type="protein sequence ID" value="SBS94979.1"/>
    <property type="molecule type" value="Genomic_DNA"/>
</dbReference>
<organism evidence="3 6">
    <name type="scientific">Plasmodium ovale curtisi</name>
    <dbReference type="NCBI Taxonomy" id="864141"/>
    <lineage>
        <taxon>Eukaryota</taxon>
        <taxon>Sar</taxon>
        <taxon>Alveolata</taxon>
        <taxon>Apicomplexa</taxon>
        <taxon>Aconoidasida</taxon>
        <taxon>Haemosporida</taxon>
        <taxon>Plasmodiidae</taxon>
        <taxon>Plasmodium</taxon>
        <taxon>Plasmodium (Plasmodium)</taxon>
    </lineage>
</organism>
<dbReference type="EMBL" id="FLQV01001642">
    <property type="protein sequence ID" value="SBS99999.1"/>
    <property type="molecule type" value="Genomic_DNA"/>
</dbReference>
<reference evidence="5 6" key="1">
    <citation type="submission" date="2016-05" db="EMBL/GenBank/DDBJ databases">
        <authorList>
            <person name="Naeem Raeece"/>
        </authorList>
    </citation>
    <scope>NUCLEOTIDE SEQUENCE [LARGE SCALE GENOMIC DNA]</scope>
</reference>
<dbReference type="Proteomes" id="UP000078560">
    <property type="component" value="Unassembled WGS sequence"/>
</dbReference>
<accession>A0A1A8WQ05</accession>